<accession>A0A840QGX5</accession>
<dbReference type="Proteomes" id="UP000584374">
    <property type="component" value="Unassembled WGS sequence"/>
</dbReference>
<keyword evidence="2" id="KW-1185">Reference proteome</keyword>
<proteinExistence type="predicted"/>
<comment type="caution">
    <text evidence="1">The sequence shown here is derived from an EMBL/GenBank/DDBJ whole genome shotgun (WGS) entry which is preliminary data.</text>
</comment>
<gene>
    <name evidence="1" type="ORF">BJ970_006819</name>
</gene>
<dbReference type="EMBL" id="JACHIW010000002">
    <property type="protein sequence ID" value="MBB5159220.1"/>
    <property type="molecule type" value="Genomic_DNA"/>
</dbReference>
<protein>
    <submittedName>
        <fullName evidence="1">Uncharacterized protein</fullName>
    </submittedName>
</protein>
<evidence type="ECO:0000313" key="2">
    <source>
        <dbReference type="Proteomes" id="UP000584374"/>
    </source>
</evidence>
<dbReference type="RefSeq" id="WP_184731495.1">
    <property type="nucleotide sequence ID" value="NZ_JACHIW010000002.1"/>
</dbReference>
<organism evidence="1 2">
    <name type="scientific">Saccharopolyspora phatthalungensis</name>
    <dbReference type="NCBI Taxonomy" id="664693"/>
    <lineage>
        <taxon>Bacteria</taxon>
        <taxon>Bacillati</taxon>
        <taxon>Actinomycetota</taxon>
        <taxon>Actinomycetes</taxon>
        <taxon>Pseudonocardiales</taxon>
        <taxon>Pseudonocardiaceae</taxon>
        <taxon>Saccharopolyspora</taxon>
    </lineage>
</organism>
<dbReference type="AlphaFoldDB" id="A0A840QGX5"/>
<sequence>MTRLRGLLSIKRINVGSKSEKDALILHSGGQDYVVRRPGEHSFQATSLDYLSGHLVEVEGEIDQQYFYVTDWTVLDNE</sequence>
<reference evidence="1 2" key="1">
    <citation type="submission" date="2020-08" db="EMBL/GenBank/DDBJ databases">
        <title>Sequencing the genomes of 1000 actinobacteria strains.</title>
        <authorList>
            <person name="Klenk H.-P."/>
        </authorList>
    </citation>
    <scope>NUCLEOTIDE SEQUENCE [LARGE SCALE GENOMIC DNA]</scope>
    <source>
        <strain evidence="1 2">DSM 45584</strain>
    </source>
</reference>
<name>A0A840QGX5_9PSEU</name>
<evidence type="ECO:0000313" key="1">
    <source>
        <dbReference type="EMBL" id="MBB5159220.1"/>
    </source>
</evidence>